<feature type="region of interest" description="Disordered" evidence="1">
    <location>
        <begin position="443"/>
        <end position="483"/>
    </location>
</feature>
<name>A0A9W8SEF2_9HYPO</name>
<protein>
    <recommendedName>
        <fullName evidence="2">HTH APSES-type domain-containing protein</fullName>
    </recommendedName>
</protein>
<comment type="caution">
    <text evidence="3">The sequence shown here is derived from an EMBL/GenBank/DDBJ whole genome shotgun (WGS) entry which is preliminary data.</text>
</comment>
<dbReference type="PANTHER" id="PTHR43828">
    <property type="entry name" value="ASPARAGINASE"/>
    <property type="match status" value="1"/>
</dbReference>
<feature type="domain" description="HTH APSES-type" evidence="2">
    <location>
        <begin position="111"/>
        <end position="229"/>
    </location>
</feature>
<proteinExistence type="predicted"/>
<dbReference type="PANTHER" id="PTHR43828:SF5">
    <property type="entry name" value="TRANSCRIPTIONAL REPRESSOR XBP1"/>
    <property type="match status" value="1"/>
</dbReference>
<dbReference type="GO" id="GO:0030907">
    <property type="term" value="C:MBF transcription complex"/>
    <property type="evidence" value="ECO:0007669"/>
    <property type="project" value="TreeGrafter"/>
</dbReference>
<feature type="compositionally biased region" description="Polar residues" evidence="1">
    <location>
        <begin position="335"/>
        <end position="344"/>
    </location>
</feature>
<evidence type="ECO:0000256" key="1">
    <source>
        <dbReference type="SAM" id="MobiDB-lite"/>
    </source>
</evidence>
<evidence type="ECO:0000259" key="2">
    <source>
        <dbReference type="PROSITE" id="PS51299"/>
    </source>
</evidence>
<keyword evidence="4" id="KW-1185">Reference proteome</keyword>
<evidence type="ECO:0000313" key="3">
    <source>
        <dbReference type="EMBL" id="KAJ4270324.1"/>
    </source>
</evidence>
<reference evidence="3" key="1">
    <citation type="submission" date="2022-09" db="EMBL/GenBank/DDBJ databases">
        <title>Fusarium specimens isolated from Avocado Roots.</title>
        <authorList>
            <person name="Stajich J."/>
            <person name="Roper C."/>
            <person name="Heimlech-Rivalta G."/>
        </authorList>
    </citation>
    <scope>NUCLEOTIDE SEQUENCE</scope>
    <source>
        <strain evidence="3">CF00136</strain>
    </source>
</reference>
<dbReference type="PROSITE" id="PS51299">
    <property type="entry name" value="HTH_APSES"/>
    <property type="match status" value="1"/>
</dbReference>
<feature type="region of interest" description="Disordered" evidence="1">
    <location>
        <begin position="1"/>
        <end position="42"/>
    </location>
</feature>
<accession>A0A9W8SEF2</accession>
<dbReference type="InterPro" id="IPR051642">
    <property type="entry name" value="SWI6-like"/>
</dbReference>
<gene>
    <name evidence="3" type="ORF">NW762_002003</name>
</gene>
<dbReference type="GO" id="GO:0003677">
    <property type="term" value="F:DNA binding"/>
    <property type="evidence" value="ECO:0007669"/>
    <property type="project" value="InterPro"/>
</dbReference>
<evidence type="ECO:0000313" key="4">
    <source>
        <dbReference type="Proteomes" id="UP001152049"/>
    </source>
</evidence>
<dbReference type="Gene3D" id="3.10.260.10">
    <property type="entry name" value="Transcription regulator HTH, APSES-type DNA-binding domain"/>
    <property type="match status" value="1"/>
</dbReference>
<dbReference type="GO" id="GO:0033309">
    <property type="term" value="C:SBF transcription complex"/>
    <property type="evidence" value="ECO:0007669"/>
    <property type="project" value="TreeGrafter"/>
</dbReference>
<dbReference type="AlphaFoldDB" id="A0A9W8SEF2"/>
<dbReference type="InterPro" id="IPR003163">
    <property type="entry name" value="Tscrpt_reg_HTH_APSES-type"/>
</dbReference>
<feature type="compositionally biased region" description="Low complexity" evidence="1">
    <location>
        <begin position="16"/>
        <end position="41"/>
    </location>
</feature>
<feature type="region of interest" description="Disordered" evidence="1">
    <location>
        <begin position="334"/>
        <end position="359"/>
    </location>
</feature>
<feature type="region of interest" description="Disordered" evidence="1">
    <location>
        <begin position="406"/>
        <end position="427"/>
    </location>
</feature>
<dbReference type="EMBL" id="JAOQAZ010000002">
    <property type="protein sequence ID" value="KAJ4270324.1"/>
    <property type="molecule type" value="Genomic_DNA"/>
</dbReference>
<dbReference type="Proteomes" id="UP001152049">
    <property type="component" value="Unassembled WGS sequence"/>
</dbReference>
<sequence>MLSLKGLLNPAPPGDSASPFSQPSPSPESSAISNSGESSNQALGRSIMHPYRTVAKDTSNLAKSKLRGQVRFPPFEHLNEVAFQEIQRFRVSQFGHIHETCLHIPYNSGKKDFFEKTGRESFEVFKYDFIPVGEDVEYAVMWDYNIGLVRMTPFFKCRNYGKTMPAKMLNLNPGLKEITHSITGGSIAAQGYWMPYQCARAICATFCYPVAGALIPIFGPTFPASCVHPNSPEFGRMIINPQIIIDATREAKMARRMHMNTMAPNFHGATSFPRDDRSVPPSICPQEERKQRFRPRLVCDPTWAMEHEPDHHYMSTPNSASSTGSGLPGYMVTSRPGSSWTPANHPSPEPNPWLSAIPRIPPLQHGAALPTAAWGSKRRLEQEDGEYSYRGSASPNMSTSSVVMAATPEASPMRQRETREPQAGADTAQKNAAMLLLNLSMQEQSSSTPTAVGALPTYTEDLQVDESAPEDEHRSKRHRATSF</sequence>
<dbReference type="OrthoDB" id="5562739at2759"/>
<organism evidence="3 4">
    <name type="scientific">Fusarium torreyae</name>
    <dbReference type="NCBI Taxonomy" id="1237075"/>
    <lineage>
        <taxon>Eukaryota</taxon>
        <taxon>Fungi</taxon>
        <taxon>Dikarya</taxon>
        <taxon>Ascomycota</taxon>
        <taxon>Pezizomycotina</taxon>
        <taxon>Sordariomycetes</taxon>
        <taxon>Hypocreomycetidae</taxon>
        <taxon>Hypocreales</taxon>
        <taxon>Nectriaceae</taxon>
        <taxon>Fusarium</taxon>
    </lineage>
</organism>
<dbReference type="GO" id="GO:0000981">
    <property type="term" value="F:DNA-binding transcription factor activity, RNA polymerase II-specific"/>
    <property type="evidence" value="ECO:0007669"/>
    <property type="project" value="UniProtKB-ARBA"/>
</dbReference>
<dbReference type="SUPFAM" id="SSF54616">
    <property type="entry name" value="DNA-binding domain of Mlu1-box binding protein MBP1"/>
    <property type="match status" value="1"/>
</dbReference>
<dbReference type="InterPro" id="IPR036887">
    <property type="entry name" value="HTH_APSES_sf"/>
</dbReference>